<proteinExistence type="predicted"/>
<dbReference type="RefSeq" id="WP_058514063.1">
    <property type="nucleotide sequence ID" value="NZ_CAAAIH010000042.1"/>
</dbReference>
<protein>
    <submittedName>
        <fullName evidence="1">Uncharacterized protein</fullName>
    </submittedName>
</protein>
<organism evidence="1 2">
    <name type="scientific">Legionella santicrucis</name>
    <dbReference type="NCBI Taxonomy" id="45074"/>
    <lineage>
        <taxon>Bacteria</taxon>
        <taxon>Pseudomonadati</taxon>
        <taxon>Pseudomonadota</taxon>
        <taxon>Gammaproteobacteria</taxon>
        <taxon>Legionellales</taxon>
        <taxon>Legionellaceae</taxon>
        <taxon>Legionella</taxon>
    </lineage>
</organism>
<evidence type="ECO:0000313" key="1">
    <source>
        <dbReference type="EMBL" id="KTD62638.1"/>
    </source>
</evidence>
<dbReference type="EMBL" id="LNYU01000035">
    <property type="protein sequence ID" value="KTD62638.1"/>
    <property type="molecule type" value="Genomic_DNA"/>
</dbReference>
<name>A0A0W0Z160_9GAMM</name>
<evidence type="ECO:0000313" key="2">
    <source>
        <dbReference type="Proteomes" id="UP000054703"/>
    </source>
</evidence>
<dbReference type="PATRIC" id="fig|45074.5.peg.1886"/>
<reference evidence="1 2" key="1">
    <citation type="submission" date="2015-11" db="EMBL/GenBank/DDBJ databases">
        <title>Genomic analysis of 38 Legionella species identifies large and diverse effector repertoires.</title>
        <authorList>
            <person name="Burstein D."/>
            <person name="Amaro F."/>
            <person name="Zusman T."/>
            <person name="Lifshitz Z."/>
            <person name="Cohen O."/>
            <person name="Gilbert J.A."/>
            <person name="Pupko T."/>
            <person name="Shuman H.A."/>
            <person name="Segal G."/>
        </authorList>
    </citation>
    <scope>NUCLEOTIDE SEQUENCE [LARGE SCALE GENOMIC DNA]</scope>
    <source>
        <strain evidence="1 2">SC-63-C7</strain>
    </source>
</reference>
<comment type="caution">
    <text evidence="1">The sequence shown here is derived from an EMBL/GenBank/DDBJ whole genome shotgun (WGS) entry which is preliminary data.</text>
</comment>
<gene>
    <name evidence="1" type="ORF">Lsan_1775</name>
</gene>
<dbReference type="Proteomes" id="UP000054703">
    <property type="component" value="Unassembled WGS sequence"/>
</dbReference>
<dbReference type="AlphaFoldDB" id="A0A0W0Z160"/>
<accession>A0A0W0Z160</accession>
<sequence length="221" mass="25380">MSDEEMKRILLYCQILGFEGLKNGTYAIIPPLEINFPKPNSFIGVKGNPAIFVTEVTYKKLKQFHEDWVPNITIAVSHAYLIEPKRSAIDIIGMLVHEAGHAFNVYGKLKNNEANAYVFEIETMLKLLKMNILPMQFGLYKEDLQSYFKSRMEQYNQAIPNNPYLKTLVEEITNDFSLGTKNNKFDPLVTVRLKLGFFNNKDNTETHTDLNVSNRQPIKGL</sequence>
<keyword evidence="2" id="KW-1185">Reference proteome</keyword>
<dbReference type="OrthoDB" id="5645602at2"/>